<feature type="domain" description="NADP-dependent oxidoreductase" evidence="2">
    <location>
        <begin position="22"/>
        <end position="290"/>
    </location>
</feature>
<dbReference type="PANTHER" id="PTHR43625">
    <property type="entry name" value="AFLATOXIN B1 ALDEHYDE REDUCTASE"/>
    <property type="match status" value="1"/>
</dbReference>
<organism evidence="3 4">
    <name type="scientific">Allokutzneria albata</name>
    <name type="common">Kibdelosporangium albatum</name>
    <dbReference type="NCBI Taxonomy" id="211114"/>
    <lineage>
        <taxon>Bacteria</taxon>
        <taxon>Bacillati</taxon>
        <taxon>Actinomycetota</taxon>
        <taxon>Actinomycetes</taxon>
        <taxon>Pseudonocardiales</taxon>
        <taxon>Pseudonocardiaceae</taxon>
        <taxon>Allokutzneria</taxon>
    </lineage>
</organism>
<evidence type="ECO:0000256" key="1">
    <source>
        <dbReference type="ARBA" id="ARBA00023002"/>
    </source>
</evidence>
<dbReference type="Gene3D" id="3.20.20.100">
    <property type="entry name" value="NADP-dependent oxidoreductase domain"/>
    <property type="match status" value="1"/>
</dbReference>
<dbReference type="InterPro" id="IPR050791">
    <property type="entry name" value="Aldo-Keto_reductase"/>
</dbReference>
<dbReference type="GO" id="GO:0016491">
    <property type="term" value="F:oxidoreductase activity"/>
    <property type="evidence" value="ECO:0007669"/>
    <property type="project" value="UniProtKB-KW"/>
</dbReference>
<dbReference type="AlphaFoldDB" id="A0A1H0BXA8"/>
<dbReference type="CDD" id="cd19088">
    <property type="entry name" value="AKR_AKR13B1"/>
    <property type="match status" value="1"/>
</dbReference>
<evidence type="ECO:0000259" key="2">
    <source>
        <dbReference type="Pfam" id="PF00248"/>
    </source>
</evidence>
<name>A0A1H0BXA8_ALLAB</name>
<evidence type="ECO:0000313" key="3">
    <source>
        <dbReference type="EMBL" id="SDN50110.1"/>
    </source>
</evidence>
<evidence type="ECO:0000313" key="4">
    <source>
        <dbReference type="Proteomes" id="UP000183376"/>
    </source>
</evidence>
<sequence>MTVGGVMTDSTFTIGGELTVHRLGFGAMRLTGWRADADRSGPIAVARRALELGVTFIDTADSYALGANEELLAEALSPYPENLVIATKAGQSRPGRGRWVPLGRPEYLLQQAELSLRRLRVERIDLFQLHRVDPKVSEDEQFDALARLREDGTVRHVGLSEVSVEQIERARRFVDVASVQNLYNVGDRRHEEVLDHCTREGIAFVPWLPIANGSADPDVTAALTAVAEEISLGAEGKPVTPTQVALAWLLARSPVVVPIPGTSSPAHLEENVAAASIRLSREQYARLSALR</sequence>
<dbReference type="GO" id="GO:0005737">
    <property type="term" value="C:cytoplasm"/>
    <property type="evidence" value="ECO:0007669"/>
    <property type="project" value="TreeGrafter"/>
</dbReference>
<keyword evidence="1" id="KW-0560">Oxidoreductase</keyword>
<gene>
    <name evidence="3" type="ORF">SAMN04489726_6892</name>
</gene>
<dbReference type="eggNOG" id="COG0667">
    <property type="taxonomic scope" value="Bacteria"/>
</dbReference>
<protein>
    <submittedName>
        <fullName evidence="3">Predicted oxidoreductase</fullName>
    </submittedName>
</protein>
<reference evidence="3 4" key="1">
    <citation type="submission" date="2016-10" db="EMBL/GenBank/DDBJ databases">
        <authorList>
            <person name="de Groot N.N."/>
        </authorList>
    </citation>
    <scope>NUCLEOTIDE SEQUENCE [LARGE SCALE GENOMIC DNA]</scope>
    <source>
        <strain evidence="3 4">DSM 44149</strain>
    </source>
</reference>
<dbReference type="InterPro" id="IPR036812">
    <property type="entry name" value="NAD(P)_OxRdtase_dom_sf"/>
</dbReference>
<dbReference type="SUPFAM" id="SSF51430">
    <property type="entry name" value="NAD(P)-linked oxidoreductase"/>
    <property type="match status" value="1"/>
</dbReference>
<accession>A0A1H0BXA8</accession>
<dbReference type="Proteomes" id="UP000183376">
    <property type="component" value="Chromosome I"/>
</dbReference>
<keyword evidence="4" id="KW-1185">Reference proteome</keyword>
<dbReference type="PANTHER" id="PTHR43625:SF40">
    <property type="entry name" value="ALDO-KETO REDUCTASE YAKC [NADP(+)]"/>
    <property type="match status" value="1"/>
</dbReference>
<dbReference type="STRING" id="211114.SAMN04489726_6892"/>
<proteinExistence type="predicted"/>
<dbReference type="EMBL" id="LT629701">
    <property type="protein sequence ID" value="SDN50110.1"/>
    <property type="molecule type" value="Genomic_DNA"/>
</dbReference>
<dbReference type="Pfam" id="PF00248">
    <property type="entry name" value="Aldo_ket_red"/>
    <property type="match status" value="1"/>
</dbReference>
<dbReference type="InterPro" id="IPR023210">
    <property type="entry name" value="NADP_OxRdtase_dom"/>
</dbReference>